<dbReference type="RefSeq" id="WP_160905307.1">
    <property type="nucleotide sequence ID" value="NZ_WVHS01000001.1"/>
</dbReference>
<sequence>MSIVHLYRGDSIYNECTNPSGFRSEGIRSAAFGGGGNPKNIENLGGLSTIKAHIDHLLESDKNYYKITDFISFTKDEAIAKKMGS</sequence>
<evidence type="ECO:0000313" key="1">
    <source>
        <dbReference type="EMBL" id="MXV14328.1"/>
    </source>
</evidence>
<organism evidence="1 2">
    <name type="scientific">Hufsiella ginkgonis</name>
    <dbReference type="NCBI Taxonomy" id="2695274"/>
    <lineage>
        <taxon>Bacteria</taxon>
        <taxon>Pseudomonadati</taxon>
        <taxon>Bacteroidota</taxon>
        <taxon>Sphingobacteriia</taxon>
        <taxon>Sphingobacteriales</taxon>
        <taxon>Sphingobacteriaceae</taxon>
        <taxon>Hufsiella</taxon>
    </lineage>
</organism>
<keyword evidence="2" id="KW-1185">Reference proteome</keyword>
<protein>
    <submittedName>
        <fullName evidence="1">Uncharacterized protein</fullName>
    </submittedName>
</protein>
<dbReference type="Proteomes" id="UP000451233">
    <property type="component" value="Unassembled WGS sequence"/>
</dbReference>
<evidence type="ECO:0000313" key="2">
    <source>
        <dbReference type="Proteomes" id="UP000451233"/>
    </source>
</evidence>
<proteinExistence type="predicted"/>
<gene>
    <name evidence="1" type="ORF">GS398_03380</name>
</gene>
<dbReference type="AlphaFoldDB" id="A0A7K1XU45"/>
<reference evidence="1 2" key="1">
    <citation type="submission" date="2019-11" db="EMBL/GenBank/DDBJ databases">
        <title>Pedobacter sp. HMF7056 Genome sequencing and assembly.</title>
        <authorList>
            <person name="Kang H."/>
            <person name="Kim H."/>
            <person name="Joh K."/>
        </authorList>
    </citation>
    <scope>NUCLEOTIDE SEQUENCE [LARGE SCALE GENOMIC DNA]</scope>
    <source>
        <strain evidence="1 2">HMF7056</strain>
    </source>
</reference>
<name>A0A7K1XU45_9SPHI</name>
<comment type="caution">
    <text evidence="1">The sequence shown here is derived from an EMBL/GenBank/DDBJ whole genome shotgun (WGS) entry which is preliminary data.</text>
</comment>
<accession>A0A7K1XU45</accession>
<dbReference type="EMBL" id="WVHS01000001">
    <property type="protein sequence ID" value="MXV14328.1"/>
    <property type="molecule type" value="Genomic_DNA"/>
</dbReference>